<dbReference type="OrthoDB" id="969002at2759"/>
<dbReference type="SMART" id="SM00061">
    <property type="entry name" value="MATH"/>
    <property type="match status" value="1"/>
</dbReference>
<dbReference type="CDD" id="cd00121">
    <property type="entry name" value="MATH"/>
    <property type="match status" value="2"/>
</dbReference>
<proteinExistence type="predicted"/>
<feature type="domain" description="MATH" evidence="1">
    <location>
        <begin position="135"/>
        <end position="263"/>
    </location>
</feature>
<sequence length="273" mass="31036">MKKSRIMSESEQDDFNGPADGNNNSLLFLSFAPAIASNIIYSSCFCGWEVLAKFEFFILDQLRGNYLNIKESETRRCFQPTKTEWGLAKLLSLEIFNDLSNGYLVDDCCILGAEVYVTKSTGRMECFSLVDTPDRNSYTWDIENFSTLGPSRYESKHFIVQGTTWRIDIYPKGTSKSRGGLAAFLSWVKNGGQDSDDEVYAVYEFRIKDRLGNILQGYTDTAKHKFCSSSQSFGWPEFISRKDLEDNSKNFLVEDRLILEAEIISMSVTKSLP</sequence>
<dbReference type="PANTHER" id="PTHR46162">
    <property type="entry name" value="TRAF-LIKE FAMILY PROTEIN"/>
    <property type="match status" value="1"/>
</dbReference>
<dbReference type="EMBL" id="AWUE01012453">
    <property type="protein sequence ID" value="OMP09152.1"/>
    <property type="molecule type" value="Genomic_DNA"/>
</dbReference>
<dbReference type="AlphaFoldDB" id="A0A1R3KPX9"/>
<protein>
    <submittedName>
        <fullName evidence="2">TRAF-like family protein</fullName>
    </submittedName>
</protein>
<feature type="domain" description="MATH" evidence="1">
    <location>
        <begin position="1"/>
        <end position="115"/>
    </location>
</feature>
<keyword evidence="3" id="KW-1185">Reference proteome</keyword>
<dbReference type="Proteomes" id="UP000187203">
    <property type="component" value="Unassembled WGS sequence"/>
</dbReference>
<gene>
    <name evidence="2" type="ORF">COLO4_05765</name>
</gene>
<reference evidence="3" key="1">
    <citation type="submission" date="2013-09" db="EMBL/GenBank/DDBJ databases">
        <title>Corchorus olitorius genome sequencing.</title>
        <authorList>
            <person name="Alam M."/>
            <person name="Haque M.S."/>
            <person name="Islam M.S."/>
            <person name="Emdad E.M."/>
            <person name="Islam M.M."/>
            <person name="Ahmed B."/>
            <person name="Halim A."/>
            <person name="Hossen Q.M.M."/>
            <person name="Hossain M.Z."/>
            <person name="Ahmed R."/>
            <person name="Khan M.M."/>
            <person name="Islam R."/>
            <person name="Rashid M.M."/>
            <person name="Khan S.A."/>
            <person name="Rahman M.S."/>
            <person name="Alam M."/>
            <person name="Yahiya A.S."/>
            <person name="Khan M.S."/>
            <person name="Azam M.S."/>
            <person name="Haque T."/>
            <person name="Lashkar M.Z.H."/>
            <person name="Akhand A.I."/>
            <person name="Morshed G."/>
            <person name="Roy S."/>
            <person name="Uddin K.S."/>
            <person name="Rabeya T."/>
            <person name="Hossain A.S."/>
            <person name="Chowdhury A."/>
            <person name="Snigdha A.R."/>
            <person name="Mortoza M.S."/>
            <person name="Matin S.A."/>
            <person name="Hoque S.M.E."/>
            <person name="Islam M.K."/>
            <person name="Roy D.K."/>
            <person name="Haider R."/>
            <person name="Moosa M.M."/>
            <person name="Elias S.M."/>
            <person name="Hasan A.M."/>
            <person name="Jahan S."/>
            <person name="Shafiuddin M."/>
            <person name="Mahmood N."/>
            <person name="Shommy N.S."/>
        </authorList>
    </citation>
    <scope>NUCLEOTIDE SEQUENCE [LARGE SCALE GENOMIC DNA]</scope>
    <source>
        <strain evidence="3">cv. O-4</strain>
    </source>
</reference>
<dbReference type="PROSITE" id="PS50144">
    <property type="entry name" value="MATH"/>
    <property type="match status" value="2"/>
</dbReference>
<name>A0A1R3KPX9_9ROSI</name>
<organism evidence="2 3">
    <name type="scientific">Corchorus olitorius</name>
    <dbReference type="NCBI Taxonomy" id="93759"/>
    <lineage>
        <taxon>Eukaryota</taxon>
        <taxon>Viridiplantae</taxon>
        <taxon>Streptophyta</taxon>
        <taxon>Embryophyta</taxon>
        <taxon>Tracheophyta</taxon>
        <taxon>Spermatophyta</taxon>
        <taxon>Magnoliopsida</taxon>
        <taxon>eudicotyledons</taxon>
        <taxon>Gunneridae</taxon>
        <taxon>Pentapetalae</taxon>
        <taxon>rosids</taxon>
        <taxon>malvids</taxon>
        <taxon>Malvales</taxon>
        <taxon>Malvaceae</taxon>
        <taxon>Grewioideae</taxon>
        <taxon>Apeibeae</taxon>
        <taxon>Corchorus</taxon>
    </lineage>
</organism>
<dbReference type="Pfam" id="PF22486">
    <property type="entry name" value="MATH_2"/>
    <property type="match status" value="2"/>
</dbReference>
<dbReference type="InterPro" id="IPR002083">
    <property type="entry name" value="MATH/TRAF_dom"/>
</dbReference>
<dbReference type="STRING" id="93759.A0A1R3KPX9"/>
<dbReference type="SUPFAM" id="SSF49599">
    <property type="entry name" value="TRAF domain-like"/>
    <property type="match status" value="2"/>
</dbReference>
<accession>A0A1R3KPX9</accession>
<dbReference type="InterPro" id="IPR008974">
    <property type="entry name" value="TRAF-like"/>
</dbReference>
<evidence type="ECO:0000259" key="1">
    <source>
        <dbReference type="PROSITE" id="PS50144"/>
    </source>
</evidence>
<evidence type="ECO:0000313" key="2">
    <source>
        <dbReference type="EMBL" id="OMP09152.1"/>
    </source>
</evidence>
<evidence type="ECO:0000313" key="3">
    <source>
        <dbReference type="Proteomes" id="UP000187203"/>
    </source>
</evidence>
<dbReference type="Gene3D" id="2.60.210.10">
    <property type="entry name" value="Apoptosis, Tumor Necrosis Factor Receptor Associated Protein 2, Chain A"/>
    <property type="match status" value="2"/>
</dbReference>
<comment type="caution">
    <text evidence="2">The sequence shown here is derived from an EMBL/GenBank/DDBJ whole genome shotgun (WGS) entry which is preliminary data.</text>
</comment>
<dbReference type="PANTHER" id="PTHR46162:SF55">
    <property type="entry name" value="MATH DOMAIN-CONTAINING PROTEIN"/>
    <property type="match status" value="1"/>
</dbReference>